<protein>
    <submittedName>
        <fullName evidence="2">Nucleotidyltransferase domain-containing protein</fullName>
    </submittedName>
</protein>
<evidence type="ECO:0000313" key="2">
    <source>
        <dbReference type="EMBL" id="KAA0593222.1"/>
    </source>
</evidence>
<dbReference type="GO" id="GO:0016779">
    <property type="term" value="F:nucleotidyltransferase activity"/>
    <property type="evidence" value="ECO:0007669"/>
    <property type="project" value="InterPro"/>
</dbReference>
<dbReference type="Gene3D" id="3.30.460.10">
    <property type="entry name" value="Beta Polymerase, domain 2"/>
    <property type="match status" value="1"/>
</dbReference>
<comment type="caution">
    <text evidence="2">The sequence shown here is derived from an EMBL/GenBank/DDBJ whole genome shotgun (WGS) entry which is preliminary data.</text>
</comment>
<dbReference type="PANTHER" id="PTHR33933">
    <property type="entry name" value="NUCLEOTIDYLTRANSFERASE"/>
    <property type="match status" value="1"/>
</dbReference>
<dbReference type="InterPro" id="IPR002934">
    <property type="entry name" value="Polymerase_NTP_transf_dom"/>
</dbReference>
<dbReference type="Pfam" id="PF01909">
    <property type="entry name" value="NTP_transf_2"/>
    <property type="match status" value="1"/>
</dbReference>
<dbReference type="InterPro" id="IPR052548">
    <property type="entry name" value="Type_VII_TA_antitoxin"/>
</dbReference>
<reference evidence="2 3" key="1">
    <citation type="submission" date="2019-08" db="EMBL/GenBank/DDBJ databases">
        <authorList>
            <person name="Grouzdev D."/>
            <person name="Tikhonova E."/>
            <person name="Kravchenko I."/>
        </authorList>
    </citation>
    <scope>NUCLEOTIDE SEQUENCE [LARGE SCALE GENOMIC DNA]</scope>
    <source>
        <strain evidence="2 3">59b</strain>
    </source>
</reference>
<proteinExistence type="predicted"/>
<dbReference type="AlphaFoldDB" id="A0A5A9GHK8"/>
<evidence type="ECO:0000259" key="1">
    <source>
        <dbReference type="Pfam" id="PF01909"/>
    </source>
</evidence>
<dbReference type="InterPro" id="IPR043519">
    <property type="entry name" value="NT_sf"/>
</dbReference>
<dbReference type="CDD" id="cd05403">
    <property type="entry name" value="NT_KNTase_like"/>
    <property type="match status" value="1"/>
</dbReference>
<dbReference type="SUPFAM" id="SSF81301">
    <property type="entry name" value="Nucleotidyltransferase"/>
    <property type="match status" value="1"/>
</dbReference>
<keyword evidence="2" id="KW-0808">Transferase</keyword>
<keyword evidence="3" id="KW-1185">Reference proteome</keyword>
<feature type="domain" description="Polymerase nucleotidyl transferase" evidence="1">
    <location>
        <begin position="9"/>
        <end position="59"/>
    </location>
</feature>
<evidence type="ECO:0000313" key="3">
    <source>
        <dbReference type="Proteomes" id="UP000324927"/>
    </source>
</evidence>
<organism evidence="2 3">
    <name type="scientific">Azospirillum lipoferum</name>
    <dbReference type="NCBI Taxonomy" id="193"/>
    <lineage>
        <taxon>Bacteria</taxon>
        <taxon>Pseudomonadati</taxon>
        <taxon>Pseudomonadota</taxon>
        <taxon>Alphaproteobacteria</taxon>
        <taxon>Rhodospirillales</taxon>
        <taxon>Azospirillaceae</taxon>
        <taxon>Azospirillum</taxon>
    </lineage>
</organism>
<dbReference type="Proteomes" id="UP000324927">
    <property type="component" value="Unassembled WGS sequence"/>
</dbReference>
<dbReference type="EMBL" id="VTTN01000012">
    <property type="protein sequence ID" value="KAA0593222.1"/>
    <property type="molecule type" value="Genomic_DNA"/>
</dbReference>
<name>A0A5A9GHK8_AZOLI</name>
<accession>A0A5A9GHK8</accession>
<dbReference type="PANTHER" id="PTHR33933:SF1">
    <property type="entry name" value="PROTEIN ADENYLYLTRANSFERASE MNTA-RELATED"/>
    <property type="match status" value="1"/>
</dbReference>
<gene>
    <name evidence="2" type="ORF">FZ942_25140</name>
</gene>
<sequence>MAAMDSILDRFRADLDRLYGPRLARVVLFGSRARGDARPDSDYDVAVFLSDLNDRWDEVDRIAGVAANLLDETGAVIHAMPYRIDAYAERTPLMHEIRREGREL</sequence>
<dbReference type="OrthoDB" id="559450at2"/>